<dbReference type="Pfam" id="PF13561">
    <property type="entry name" value="adh_short_C2"/>
    <property type="match status" value="1"/>
</dbReference>
<dbReference type="InterPro" id="IPR057326">
    <property type="entry name" value="KR_dom"/>
</dbReference>
<keyword evidence="2 4" id="KW-0560">Oxidoreductase</keyword>
<protein>
    <submittedName>
        <fullName evidence="4">3-oxoacyl-[acyl-carrier protein] reductase</fullName>
        <ecNumber evidence="4">1.1.1.100</ecNumber>
    </submittedName>
</protein>
<dbReference type="PANTHER" id="PTHR42879">
    <property type="entry name" value="3-OXOACYL-(ACYL-CARRIER-PROTEIN) REDUCTASE"/>
    <property type="match status" value="1"/>
</dbReference>
<organism evidence="4 5">
    <name type="scientific">Longispora fulva</name>
    <dbReference type="NCBI Taxonomy" id="619741"/>
    <lineage>
        <taxon>Bacteria</taxon>
        <taxon>Bacillati</taxon>
        <taxon>Actinomycetota</taxon>
        <taxon>Actinomycetes</taxon>
        <taxon>Micromonosporales</taxon>
        <taxon>Micromonosporaceae</taxon>
        <taxon>Longispora</taxon>
    </lineage>
</organism>
<dbReference type="PRINTS" id="PR00080">
    <property type="entry name" value="SDRFAMILY"/>
</dbReference>
<evidence type="ECO:0000256" key="1">
    <source>
        <dbReference type="ARBA" id="ARBA00006484"/>
    </source>
</evidence>
<comment type="caution">
    <text evidence="4">The sequence shown here is derived from an EMBL/GenBank/DDBJ whole genome shotgun (WGS) entry which is preliminary data.</text>
</comment>
<dbReference type="PRINTS" id="PR00081">
    <property type="entry name" value="GDHRDH"/>
</dbReference>
<dbReference type="PANTHER" id="PTHR42879:SF2">
    <property type="entry name" value="3-OXOACYL-[ACYL-CARRIER-PROTEIN] REDUCTASE FABG"/>
    <property type="match status" value="1"/>
</dbReference>
<dbReference type="Proteomes" id="UP000622552">
    <property type="component" value="Unassembled WGS sequence"/>
</dbReference>
<dbReference type="NCBIfam" id="NF009466">
    <property type="entry name" value="PRK12826.1-2"/>
    <property type="match status" value="1"/>
</dbReference>
<evidence type="ECO:0000259" key="3">
    <source>
        <dbReference type="SMART" id="SM00822"/>
    </source>
</evidence>
<sequence>MMGRSALVTGGNRGIGRAIADALAESGDSVAVTYRSGEPPAGFLAVPCDVTDPETVESAFATVEATHGPVEVLVANAGITRDGLVATMSEESFAAVLDTNLTGVYRVVRRAVRPMVRARRGRIVLISSVVAMQGAAGQSNYAAAKAGLIGFARSLTRELGGRGITVNVVTPGFVLTDMTAGLPDKVRDAALAGIPLGRYADPAEVAHVVRFLASEQAGYVTGAVVPVDGGLGMGY</sequence>
<dbReference type="SMART" id="SM00822">
    <property type="entry name" value="PKS_KR"/>
    <property type="match status" value="1"/>
</dbReference>
<dbReference type="InterPro" id="IPR036291">
    <property type="entry name" value="NAD(P)-bd_dom_sf"/>
</dbReference>
<dbReference type="InterPro" id="IPR002347">
    <property type="entry name" value="SDR_fam"/>
</dbReference>
<evidence type="ECO:0000313" key="5">
    <source>
        <dbReference type="Proteomes" id="UP000622552"/>
    </source>
</evidence>
<evidence type="ECO:0000313" key="4">
    <source>
        <dbReference type="EMBL" id="MBG6136438.1"/>
    </source>
</evidence>
<accession>A0A8J7GQU7</accession>
<dbReference type="GO" id="GO:0004316">
    <property type="term" value="F:3-oxoacyl-[acyl-carrier-protein] reductase (NADPH) activity"/>
    <property type="evidence" value="ECO:0007669"/>
    <property type="project" value="UniProtKB-EC"/>
</dbReference>
<name>A0A8J7GQU7_9ACTN</name>
<reference evidence="4" key="1">
    <citation type="submission" date="2020-11" db="EMBL/GenBank/DDBJ databases">
        <title>Sequencing the genomes of 1000 actinobacteria strains.</title>
        <authorList>
            <person name="Klenk H.-P."/>
        </authorList>
    </citation>
    <scope>NUCLEOTIDE SEQUENCE</scope>
    <source>
        <strain evidence="4">DSM 45356</strain>
    </source>
</reference>
<dbReference type="AlphaFoldDB" id="A0A8J7GQU7"/>
<comment type="similarity">
    <text evidence="1">Belongs to the short-chain dehydrogenases/reductases (SDR) family.</text>
</comment>
<feature type="domain" description="Ketoreductase" evidence="3">
    <location>
        <begin position="4"/>
        <end position="172"/>
    </location>
</feature>
<dbReference type="SUPFAM" id="SSF51735">
    <property type="entry name" value="NAD(P)-binding Rossmann-fold domains"/>
    <property type="match status" value="1"/>
</dbReference>
<evidence type="ECO:0000256" key="2">
    <source>
        <dbReference type="ARBA" id="ARBA00023002"/>
    </source>
</evidence>
<proteinExistence type="inferred from homology"/>
<dbReference type="InterPro" id="IPR050259">
    <property type="entry name" value="SDR"/>
</dbReference>
<dbReference type="FunFam" id="3.40.50.720:FF:000173">
    <property type="entry name" value="3-oxoacyl-[acyl-carrier protein] reductase"/>
    <property type="match status" value="1"/>
</dbReference>
<keyword evidence="5" id="KW-1185">Reference proteome</keyword>
<dbReference type="Gene3D" id="3.40.50.720">
    <property type="entry name" value="NAD(P)-binding Rossmann-like Domain"/>
    <property type="match status" value="1"/>
</dbReference>
<dbReference type="EC" id="1.1.1.100" evidence="4"/>
<dbReference type="EMBL" id="JADOUF010000001">
    <property type="protein sequence ID" value="MBG6136438.1"/>
    <property type="molecule type" value="Genomic_DNA"/>
</dbReference>
<gene>
    <name evidence="4" type="ORF">IW245_002632</name>
</gene>